<name>A0A0G4G462_9ALVE</name>
<evidence type="ECO:0000256" key="1">
    <source>
        <dbReference type="SAM" id="MobiDB-lite"/>
    </source>
</evidence>
<feature type="compositionally biased region" description="Polar residues" evidence="1">
    <location>
        <begin position="201"/>
        <end position="210"/>
    </location>
</feature>
<evidence type="ECO:0000313" key="2">
    <source>
        <dbReference type="EMBL" id="CEM23199.1"/>
    </source>
</evidence>
<feature type="compositionally biased region" description="Gly residues" evidence="1">
    <location>
        <begin position="539"/>
        <end position="556"/>
    </location>
</feature>
<sequence>MNAFEENIYMHMDRGAVSPLPLQPDETVRRISSLLVRAEPPITLSNREIEAFSGVLKEACVDSRKLRAVCDEIIKRRTDSPPLGETWGAGGNSAGLKGVAEVPTPFRATLGSRSAATPTPTPVRADHSLSGGRVDPRRVAHALVSRSAAKSPLRKYSSPTAHADSRERQGTAGTPTQFRRGCTPAAGLFATSPDFPFPSHKWSTPPSSSPRGALRAPSTTAVTAHEPSVSVTPLPIRRSRSPFGLGCGSQSATPARATRLGQDVYGGTSLMTGALGTPPVPRYPLPQVGTTGVISPVRPTTGLGVALDGRLESVADILRQQQYQAEHGEATGVPRTLAEYCVRHLHEDDGAVFTLSFSVFNQTHVRSMLCSAFKERRLGGVIRRLSPSEVRATALVCAVPAPESQLVRLQSLRLWLSSRFELVEERSEVIRRLPCVVLEREAEQEQEGPLEGGEGEMERKQQAGFLGRLGLPGGDLNDLSMIEEEAKERDVELRLDHELHGLAVRAQVRVHPTAGFIRARARREKLGGLSSEDEEGAAAGVGGGEGGAEGGSGAAA</sequence>
<dbReference type="AlphaFoldDB" id="A0A0G4G462"/>
<feature type="region of interest" description="Disordered" evidence="1">
    <location>
        <begin position="110"/>
        <end position="237"/>
    </location>
</feature>
<reference evidence="2" key="1">
    <citation type="submission" date="2014-11" db="EMBL/GenBank/DDBJ databases">
        <authorList>
            <person name="Otto D Thomas"/>
            <person name="Naeem Raeece"/>
        </authorList>
    </citation>
    <scope>NUCLEOTIDE SEQUENCE</scope>
</reference>
<accession>A0A0G4G462</accession>
<proteinExistence type="predicted"/>
<organism evidence="2">
    <name type="scientific">Chromera velia CCMP2878</name>
    <dbReference type="NCBI Taxonomy" id="1169474"/>
    <lineage>
        <taxon>Eukaryota</taxon>
        <taxon>Sar</taxon>
        <taxon>Alveolata</taxon>
        <taxon>Colpodellida</taxon>
        <taxon>Chromeraceae</taxon>
        <taxon>Chromera</taxon>
    </lineage>
</organism>
<dbReference type="EMBL" id="CDMZ01000879">
    <property type="protein sequence ID" value="CEM23199.1"/>
    <property type="molecule type" value="Genomic_DNA"/>
</dbReference>
<feature type="region of interest" description="Disordered" evidence="1">
    <location>
        <begin position="525"/>
        <end position="556"/>
    </location>
</feature>
<protein>
    <submittedName>
        <fullName evidence="2">Uncharacterized protein</fullName>
    </submittedName>
</protein>
<dbReference type="VEuPathDB" id="CryptoDB:Cvel_20199"/>
<gene>
    <name evidence="2" type="ORF">Cvel_20199</name>
</gene>